<feature type="signal peptide" evidence="5">
    <location>
        <begin position="1"/>
        <end position="17"/>
    </location>
</feature>
<sequence>MKSFAACVALFGGFWIAWTDAVVTADDAPPGEISSEQHDYFEKQVRPLLVKRCFECHGGAKAGGGLSLATAAGWRKGGESGPAIVPGKPDESLLIQAINYRTLEMPPANKGGRLPEDEIQALTKWVAMGAPDPRDGRDVLGGMTRDAAQAWWAFQPLPDVDVSGDPPAGSKPIDDLIQREIERRGLTVAPPADRRTLIRRVTYDLTGLPPSSEQVEAFLADESPEALAKLIDRLLESPQYGVQWGRHWLDVVRYADTAGENTDRPLPHAWRYRNWVFDSFCRDLPFDQFVRMQIAGDLLARDLSGPQPAEGIIATGYLAIARRFGHDIDKDIHLTYEDVIDNLGKNFLGLTLGCARCHDHKYDPVATDDYYALLGIFDSTRFAFPGCEPKGQPRDLVPLLSQSEIDALIQPWQARVAEVEAEKQRRQEVARSAAESIQSAWMTSSRMLAESQVEEGLSVPFEGRITIRRGEAVRLSVSPNGSHGADSTLVEWSIRETSGDRHVWSVADIVPDLARGNPYPAAHGAAWYYLDVTSGPALLTERREGISGNSALKAWSMGSEPSVFVNAADQPVNVWTSLPAKSFFVHPGPERPVAVAWISPGDAEIEITGRVADAHPSGGDGVAFRLDHLAATQIGPALAEIGRSVIGLPEAGPAPVIPVAYGVVDREARNARIHERGDPEQLGAEVPRRWLSVFGGAEVPAGSGSGRLELANWISEHPLMARVMVNRVWEWHFGRGLVRTSNDFGARGEPPTHPELLDWLAAQFAKSGYSVKAMHRLIMLSAAYQRSSAAPQEADPENRWLAHFNRRRLTAEELRDSLLAASGQLDLTPAQGHPFPAENTWTFTQHAPFNAVYETNRRSAFLMVQRQRRHPFLALFDGADPNASTPARQTTTVPTQALYFLNDPFFHAQAEAFARSLLDRPGDEARINQAFQVLFQRESSPGEQERMRRFLDSYPGMPLEKWSALTRVLLASNEFLHVE</sequence>
<comment type="caution">
    <text evidence="7">The sequence shown here is derived from an EMBL/GenBank/DDBJ whole genome shotgun (WGS) entry which is preliminary data.</text>
</comment>
<dbReference type="InterPro" id="IPR009056">
    <property type="entry name" value="Cyt_c-like_dom"/>
</dbReference>
<keyword evidence="3 4" id="KW-0408">Iron</keyword>
<evidence type="ECO:0000259" key="6">
    <source>
        <dbReference type="PROSITE" id="PS51007"/>
    </source>
</evidence>
<dbReference type="Pfam" id="PF07587">
    <property type="entry name" value="PSD1"/>
    <property type="match status" value="1"/>
</dbReference>
<dbReference type="Pfam" id="PF07635">
    <property type="entry name" value="PSCyt1"/>
    <property type="match status" value="1"/>
</dbReference>
<dbReference type="GO" id="GO:0009055">
    <property type="term" value="F:electron transfer activity"/>
    <property type="evidence" value="ECO:0007669"/>
    <property type="project" value="InterPro"/>
</dbReference>
<protein>
    <submittedName>
        <fullName evidence="7">DUF1553 domain-containing protein</fullName>
    </submittedName>
</protein>
<dbReference type="InterPro" id="IPR011444">
    <property type="entry name" value="DUF1549"/>
</dbReference>
<dbReference type="GO" id="GO:0046872">
    <property type="term" value="F:metal ion binding"/>
    <property type="evidence" value="ECO:0007669"/>
    <property type="project" value="UniProtKB-KW"/>
</dbReference>
<dbReference type="SUPFAM" id="SSF46626">
    <property type="entry name" value="Cytochrome c"/>
    <property type="match status" value="1"/>
</dbReference>
<dbReference type="Pfam" id="PF07583">
    <property type="entry name" value="PSCyt2"/>
    <property type="match status" value="1"/>
</dbReference>
<keyword evidence="5" id="KW-0732">Signal</keyword>
<dbReference type="InterPro" id="IPR011429">
    <property type="entry name" value="Cyt_c_Planctomycete-type"/>
</dbReference>
<feature type="chain" id="PRO_5028443773" evidence="5">
    <location>
        <begin position="18"/>
        <end position="979"/>
    </location>
</feature>
<dbReference type="Gene3D" id="1.10.760.10">
    <property type="entry name" value="Cytochrome c-like domain"/>
    <property type="match status" value="1"/>
</dbReference>
<evidence type="ECO:0000256" key="2">
    <source>
        <dbReference type="ARBA" id="ARBA00022723"/>
    </source>
</evidence>
<dbReference type="PANTHER" id="PTHR35889">
    <property type="entry name" value="CYCLOINULO-OLIGOSACCHARIDE FRUCTANOTRANSFERASE-RELATED"/>
    <property type="match status" value="1"/>
</dbReference>
<dbReference type="InterPro" id="IPR022655">
    <property type="entry name" value="DUF1553"/>
</dbReference>
<organism evidence="7">
    <name type="scientific">Schlesneria paludicola</name>
    <dbReference type="NCBI Taxonomy" id="360056"/>
    <lineage>
        <taxon>Bacteria</taxon>
        <taxon>Pseudomonadati</taxon>
        <taxon>Planctomycetota</taxon>
        <taxon>Planctomycetia</taxon>
        <taxon>Planctomycetales</taxon>
        <taxon>Planctomycetaceae</taxon>
        <taxon>Schlesneria</taxon>
    </lineage>
</organism>
<evidence type="ECO:0000256" key="4">
    <source>
        <dbReference type="PROSITE-ProRule" id="PRU00433"/>
    </source>
</evidence>
<keyword evidence="2 4" id="KW-0479">Metal-binding</keyword>
<evidence type="ECO:0000256" key="1">
    <source>
        <dbReference type="ARBA" id="ARBA00022617"/>
    </source>
</evidence>
<dbReference type="GO" id="GO:0020037">
    <property type="term" value="F:heme binding"/>
    <property type="evidence" value="ECO:0007669"/>
    <property type="project" value="InterPro"/>
</dbReference>
<evidence type="ECO:0000256" key="3">
    <source>
        <dbReference type="ARBA" id="ARBA00023004"/>
    </source>
</evidence>
<dbReference type="InterPro" id="IPR036909">
    <property type="entry name" value="Cyt_c-like_dom_sf"/>
</dbReference>
<dbReference type="AlphaFoldDB" id="A0A7C2K2A3"/>
<keyword evidence="1 4" id="KW-0349">Heme</keyword>
<proteinExistence type="predicted"/>
<dbReference type="EMBL" id="DSOK01000443">
    <property type="protein sequence ID" value="HEN16999.1"/>
    <property type="molecule type" value="Genomic_DNA"/>
</dbReference>
<evidence type="ECO:0000256" key="5">
    <source>
        <dbReference type="SAM" id="SignalP"/>
    </source>
</evidence>
<gene>
    <name evidence="7" type="ORF">ENQ76_16185</name>
</gene>
<feature type="domain" description="Cytochrome c" evidence="6">
    <location>
        <begin position="26"/>
        <end position="130"/>
    </location>
</feature>
<dbReference type="PROSITE" id="PS51007">
    <property type="entry name" value="CYTC"/>
    <property type="match status" value="1"/>
</dbReference>
<reference evidence="7" key="1">
    <citation type="journal article" date="2020" name="mSystems">
        <title>Genome- and Community-Level Interaction Insights into Carbon Utilization and Element Cycling Functions of Hydrothermarchaeota in Hydrothermal Sediment.</title>
        <authorList>
            <person name="Zhou Z."/>
            <person name="Liu Y."/>
            <person name="Xu W."/>
            <person name="Pan J."/>
            <person name="Luo Z.H."/>
            <person name="Li M."/>
        </authorList>
    </citation>
    <scope>NUCLEOTIDE SEQUENCE [LARGE SCALE GENOMIC DNA]</scope>
    <source>
        <strain evidence="7">SpSt-339</strain>
    </source>
</reference>
<dbReference type="PANTHER" id="PTHR35889:SF3">
    <property type="entry name" value="F-BOX DOMAIN-CONTAINING PROTEIN"/>
    <property type="match status" value="1"/>
</dbReference>
<evidence type="ECO:0000313" key="7">
    <source>
        <dbReference type="EMBL" id="HEN16999.1"/>
    </source>
</evidence>
<name>A0A7C2K2A3_9PLAN</name>
<accession>A0A7C2K2A3</accession>